<name>A0A2R8CA04_9RHOB</name>
<evidence type="ECO:0000256" key="1">
    <source>
        <dbReference type="ARBA" id="ARBA00023015"/>
    </source>
</evidence>
<evidence type="ECO:0000256" key="2">
    <source>
        <dbReference type="ARBA" id="ARBA00023125"/>
    </source>
</evidence>
<protein>
    <submittedName>
        <fullName evidence="5">HTH-type transcriptional repressor NicR</fullName>
    </submittedName>
</protein>
<dbReference type="GO" id="GO:0003700">
    <property type="term" value="F:DNA-binding transcription factor activity"/>
    <property type="evidence" value="ECO:0007669"/>
    <property type="project" value="InterPro"/>
</dbReference>
<dbReference type="RefSeq" id="WP_108788461.1">
    <property type="nucleotide sequence ID" value="NZ_ONZG01000006.1"/>
</dbReference>
<keyword evidence="1" id="KW-0805">Transcription regulation</keyword>
<gene>
    <name evidence="5" type="primary">nicR_1</name>
    <name evidence="5" type="ORF">TRM7615_02770</name>
</gene>
<dbReference type="PANTHER" id="PTHR42756:SF1">
    <property type="entry name" value="TRANSCRIPTIONAL REPRESSOR OF EMRAB OPERON"/>
    <property type="match status" value="1"/>
</dbReference>
<dbReference type="InterPro" id="IPR000835">
    <property type="entry name" value="HTH_MarR-typ"/>
</dbReference>
<evidence type="ECO:0000256" key="3">
    <source>
        <dbReference type="ARBA" id="ARBA00023163"/>
    </source>
</evidence>
<keyword evidence="6" id="KW-1185">Reference proteome</keyword>
<organism evidence="5 6">
    <name type="scientific">Falsiruegeria mediterranea M17</name>
    <dbReference type="NCBI Taxonomy" id="1200281"/>
    <lineage>
        <taxon>Bacteria</taxon>
        <taxon>Pseudomonadati</taxon>
        <taxon>Pseudomonadota</taxon>
        <taxon>Alphaproteobacteria</taxon>
        <taxon>Rhodobacterales</taxon>
        <taxon>Roseobacteraceae</taxon>
        <taxon>Falsiruegeria</taxon>
    </lineage>
</organism>
<dbReference type="EMBL" id="ONZG01000006">
    <property type="protein sequence ID" value="SPJ29257.1"/>
    <property type="molecule type" value="Genomic_DNA"/>
</dbReference>
<keyword evidence="3" id="KW-0804">Transcription</keyword>
<evidence type="ECO:0000313" key="6">
    <source>
        <dbReference type="Proteomes" id="UP000244898"/>
    </source>
</evidence>
<dbReference type="SUPFAM" id="SSF46785">
    <property type="entry name" value="Winged helix' DNA-binding domain"/>
    <property type="match status" value="1"/>
</dbReference>
<dbReference type="AlphaFoldDB" id="A0A2R8CA04"/>
<accession>A0A2R8CA04</accession>
<sequence>MTETADQADTDYRLDDQVGYLLRLASQRHATIFQSKTINGLTPTQFSALIRISEQGTCSQNHLGRLAAMDVATIKGVVDRLRQKGLTVTAPDPNDKRRTMISLSPDGEEMVTQMKEIGRDITAESLKPLTAAEQRSLIKILRKLS</sequence>
<evidence type="ECO:0000313" key="5">
    <source>
        <dbReference type="EMBL" id="SPJ29257.1"/>
    </source>
</evidence>
<dbReference type="PROSITE" id="PS50995">
    <property type="entry name" value="HTH_MARR_2"/>
    <property type="match status" value="1"/>
</dbReference>
<dbReference type="Proteomes" id="UP000244898">
    <property type="component" value="Unassembled WGS sequence"/>
</dbReference>
<dbReference type="PANTHER" id="PTHR42756">
    <property type="entry name" value="TRANSCRIPTIONAL REGULATOR, MARR"/>
    <property type="match status" value="1"/>
</dbReference>
<dbReference type="GO" id="GO:0003677">
    <property type="term" value="F:DNA binding"/>
    <property type="evidence" value="ECO:0007669"/>
    <property type="project" value="UniProtKB-KW"/>
</dbReference>
<evidence type="ECO:0000259" key="4">
    <source>
        <dbReference type="PROSITE" id="PS50995"/>
    </source>
</evidence>
<dbReference type="InterPro" id="IPR036390">
    <property type="entry name" value="WH_DNA-bd_sf"/>
</dbReference>
<reference evidence="6" key="1">
    <citation type="submission" date="2018-03" db="EMBL/GenBank/DDBJ databases">
        <authorList>
            <person name="Rodrigo-Torres L."/>
            <person name="Arahal R. D."/>
            <person name="Lucena T."/>
        </authorList>
    </citation>
    <scope>NUCLEOTIDE SEQUENCE [LARGE SCALE GENOMIC DNA]</scope>
    <source>
        <strain evidence="6">CECT 7615</strain>
    </source>
</reference>
<feature type="domain" description="HTH marR-type" evidence="4">
    <location>
        <begin position="15"/>
        <end position="145"/>
    </location>
</feature>
<dbReference type="SMART" id="SM00347">
    <property type="entry name" value="HTH_MARR"/>
    <property type="match status" value="1"/>
</dbReference>
<keyword evidence="2" id="KW-0238">DNA-binding</keyword>
<dbReference type="Pfam" id="PF01047">
    <property type="entry name" value="MarR"/>
    <property type="match status" value="1"/>
</dbReference>
<dbReference type="InterPro" id="IPR036388">
    <property type="entry name" value="WH-like_DNA-bd_sf"/>
</dbReference>
<proteinExistence type="predicted"/>
<dbReference type="OrthoDB" id="9814496at2"/>
<dbReference type="Gene3D" id="1.10.10.10">
    <property type="entry name" value="Winged helix-like DNA-binding domain superfamily/Winged helix DNA-binding domain"/>
    <property type="match status" value="1"/>
</dbReference>